<dbReference type="PANTHER" id="PTHR23117:SF13">
    <property type="entry name" value="GUANYLATE KINASE"/>
    <property type="match status" value="1"/>
</dbReference>
<protein>
    <recommendedName>
        <fullName evidence="4">Guanylate kinase-like domain-containing protein</fullName>
    </recommendedName>
</protein>
<dbReference type="Pfam" id="PF00625">
    <property type="entry name" value="Guanylate_kin"/>
    <property type="match status" value="1"/>
</dbReference>
<dbReference type="InterPro" id="IPR027417">
    <property type="entry name" value="P-loop_NTPase"/>
</dbReference>
<dbReference type="SMART" id="SM00072">
    <property type="entry name" value="GuKc"/>
    <property type="match status" value="1"/>
</dbReference>
<evidence type="ECO:0000259" key="4">
    <source>
        <dbReference type="PROSITE" id="PS50052"/>
    </source>
</evidence>
<evidence type="ECO:0000256" key="3">
    <source>
        <dbReference type="ARBA" id="ARBA00022777"/>
    </source>
</evidence>
<dbReference type="Proteomes" id="UP000178305">
    <property type="component" value="Unassembled WGS sequence"/>
</dbReference>
<keyword evidence="2" id="KW-0808">Transferase</keyword>
<keyword evidence="3" id="KW-0418">Kinase</keyword>
<comment type="similarity">
    <text evidence="1">Belongs to the guanylate kinase family.</text>
</comment>
<dbReference type="SUPFAM" id="SSF52540">
    <property type="entry name" value="P-loop containing nucleoside triphosphate hydrolases"/>
    <property type="match status" value="1"/>
</dbReference>
<evidence type="ECO:0000313" key="6">
    <source>
        <dbReference type="Proteomes" id="UP000178305"/>
    </source>
</evidence>
<dbReference type="PROSITE" id="PS50052">
    <property type="entry name" value="GUANYLATE_KINASE_2"/>
    <property type="match status" value="1"/>
</dbReference>
<dbReference type="GO" id="GO:0004385">
    <property type="term" value="F:GMP kinase activity"/>
    <property type="evidence" value="ECO:0007669"/>
    <property type="project" value="TreeGrafter"/>
</dbReference>
<sequence length="248" mass="28513">MTTPHLEHLGKFKRILVDYQISNEGKELLDTTKLVFLTSVTAGGRNTIIRELEKTGLYKFFVSDTTRPPRINNGVMEQNGVEYYFILESEFMEGLKRGEYLEAEVIHNQQISGINLKELRRVKEAGKIGINEVGRLGAENIHQASSNPHFIFVVLPSFEEWMRRLENRGKISTEELNRRLGSAERELQEALNSSYFKFVINDKVEDAVETIRNIVEHDIYPKDLDEKARILAQGMLRGVMERLGKITT</sequence>
<evidence type="ECO:0000256" key="1">
    <source>
        <dbReference type="ARBA" id="ARBA00005790"/>
    </source>
</evidence>
<comment type="caution">
    <text evidence="5">The sequence shown here is derived from an EMBL/GenBank/DDBJ whole genome shotgun (WGS) entry which is preliminary data.</text>
</comment>
<dbReference type="PANTHER" id="PTHR23117">
    <property type="entry name" value="GUANYLATE KINASE-RELATED"/>
    <property type="match status" value="1"/>
</dbReference>
<evidence type="ECO:0000256" key="2">
    <source>
        <dbReference type="ARBA" id="ARBA00022679"/>
    </source>
</evidence>
<accession>A0A1F6ATL4</accession>
<dbReference type="GO" id="GO:0005829">
    <property type="term" value="C:cytosol"/>
    <property type="evidence" value="ECO:0007669"/>
    <property type="project" value="TreeGrafter"/>
</dbReference>
<reference evidence="5 6" key="1">
    <citation type="journal article" date="2016" name="Nat. Commun.">
        <title>Thousands of microbial genomes shed light on interconnected biogeochemical processes in an aquifer system.</title>
        <authorList>
            <person name="Anantharaman K."/>
            <person name="Brown C.T."/>
            <person name="Hug L.A."/>
            <person name="Sharon I."/>
            <person name="Castelle C.J."/>
            <person name="Probst A.J."/>
            <person name="Thomas B.C."/>
            <person name="Singh A."/>
            <person name="Wilkins M.J."/>
            <person name="Karaoz U."/>
            <person name="Brodie E.L."/>
            <person name="Williams K.H."/>
            <person name="Hubbard S.S."/>
            <person name="Banfield J.F."/>
        </authorList>
    </citation>
    <scope>NUCLEOTIDE SEQUENCE [LARGE SCALE GENOMIC DNA]</scope>
</reference>
<dbReference type="AlphaFoldDB" id="A0A1F6ATL4"/>
<dbReference type="EMBL" id="MFJY01000041">
    <property type="protein sequence ID" value="OGG27627.1"/>
    <property type="molecule type" value="Genomic_DNA"/>
</dbReference>
<feature type="domain" description="Guanylate kinase-like" evidence="4">
    <location>
        <begin position="32"/>
        <end position="216"/>
    </location>
</feature>
<dbReference type="InterPro" id="IPR008145">
    <property type="entry name" value="GK/Ca_channel_bsu"/>
</dbReference>
<dbReference type="InterPro" id="IPR008144">
    <property type="entry name" value="Guanylate_kin-like_dom"/>
</dbReference>
<dbReference type="Gene3D" id="3.40.50.300">
    <property type="entry name" value="P-loop containing nucleotide triphosphate hydrolases"/>
    <property type="match status" value="1"/>
</dbReference>
<name>A0A1F6ATL4_9BACT</name>
<evidence type="ECO:0000313" key="5">
    <source>
        <dbReference type="EMBL" id="OGG27627.1"/>
    </source>
</evidence>
<proteinExistence type="inferred from homology"/>
<organism evidence="5 6">
    <name type="scientific">Candidatus Gottesmanbacteria bacterium RIFCSPLOWO2_01_FULL_48_11</name>
    <dbReference type="NCBI Taxonomy" id="1798395"/>
    <lineage>
        <taxon>Bacteria</taxon>
        <taxon>Candidatus Gottesmaniibacteriota</taxon>
    </lineage>
</organism>
<gene>
    <name evidence="5" type="ORF">A3A64_04540</name>
</gene>